<dbReference type="RefSeq" id="WP_142706970.1">
    <property type="nucleotide sequence ID" value="NZ_VIRS01000017.1"/>
</dbReference>
<name>A0A545AN03_9ACTN</name>
<sequence length="249" mass="26956">MSSTFRDEPPDRTLLTFVLVVVAFGVVVASCAGGVAGLQRLYGRPPGPDVGSSSLVAARTEAARLVAAASGAITPAGSEPIDSAQYDACFRGSREFMRWDRFSWRCASRHTAVRSVALTSLPTAIREAQADLISAGWHKEYDYLDQEMTDRVLADPTVTPRPSPSIAPLDGIVQAAGYSFEGTRVDLGFGRPAPGFVASCLRFQEVQIESVTRPYWVRKGPVLRTGRLYAVGPSTLLLTVTAQRTWFSR</sequence>
<gene>
    <name evidence="2" type="ORF">FL583_23535</name>
</gene>
<evidence type="ECO:0000256" key="1">
    <source>
        <dbReference type="SAM" id="Phobius"/>
    </source>
</evidence>
<accession>A0A545AN03</accession>
<comment type="caution">
    <text evidence="2">The sequence shown here is derived from an EMBL/GenBank/DDBJ whole genome shotgun (WGS) entry which is preliminary data.</text>
</comment>
<dbReference type="InParanoid" id="A0A545AN03"/>
<protein>
    <submittedName>
        <fullName evidence="2">Uncharacterized protein</fullName>
    </submittedName>
</protein>
<proteinExistence type="predicted"/>
<dbReference type="AlphaFoldDB" id="A0A545AN03"/>
<dbReference type="EMBL" id="VIRS01000017">
    <property type="protein sequence ID" value="TQS42663.1"/>
    <property type="molecule type" value="Genomic_DNA"/>
</dbReference>
<keyword evidence="3" id="KW-1185">Reference proteome</keyword>
<organism evidence="2 3">
    <name type="scientific">Cryptosporangium phraense</name>
    <dbReference type="NCBI Taxonomy" id="2593070"/>
    <lineage>
        <taxon>Bacteria</taxon>
        <taxon>Bacillati</taxon>
        <taxon>Actinomycetota</taxon>
        <taxon>Actinomycetes</taxon>
        <taxon>Cryptosporangiales</taxon>
        <taxon>Cryptosporangiaceae</taxon>
        <taxon>Cryptosporangium</taxon>
    </lineage>
</organism>
<evidence type="ECO:0000313" key="3">
    <source>
        <dbReference type="Proteomes" id="UP000317982"/>
    </source>
</evidence>
<dbReference type="OrthoDB" id="9874666at2"/>
<feature type="transmembrane region" description="Helical" evidence="1">
    <location>
        <begin position="14"/>
        <end position="38"/>
    </location>
</feature>
<dbReference type="Proteomes" id="UP000317982">
    <property type="component" value="Unassembled WGS sequence"/>
</dbReference>
<keyword evidence="1" id="KW-1133">Transmembrane helix</keyword>
<evidence type="ECO:0000313" key="2">
    <source>
        <dbReference type="EMBL" id="TQS42663.1"/>
    </source>
</evidence>
<reference evidence="2 3" key="1">
    <citation type="submission" date="2019-07" db="EMBL/GenBank/DDBJ databases">
        <title>Cryptosporangium phraense sp. nov., isolated from plant litter.</title>
        <authorList>
            <person name="Suriyachadkun C."/>
        </authorList>
    </citation>
    <scope>NUCLEOTIDE SEQUENCE [LARGE SCALE GENOMIC DNA]</scope>
    <source>
        <strain evidence="2 3">A-T 5661</strain>
    </source>
</reference>
<keyword evidence="1" id="KW-0812">Transmembrane</keyword>
<dbReference type="PROSITE" id="PS51257">
    <property type="entry name" value="PROKAR_LIPOPROTEIN"/>
    <property type="match status" value="1"/>
</dbReference>
<keyword evidence="1" id="KW-0472">Membrane</keyword>